<dbReference type="GO" id="GO:0005737">
    <property type="term" value="C:cytoplasm"/>
    <property type="evidence" value="ECO:0007669"/>
    <property type="project" value="UniProtKB-SubCell"/>
</dbReference>
<dbReference type="GO" id="GO:0004222">
    <property type="term" value="F:metalloendopeptidase activity"/>
    <property type="evidence" value="ECO:0007669"/>
    <property type="project" value="InterPro"/>
</dbReference>
<evidence type="ECO:0000256" key="8">
    <source>
        <dbReference type="ARBA" id="ARBA00022833"/>
    </source>
</evidence>
<reference evidence="10 11" key="1">
    <citation type="submission" date="2019-01" db="EMBL/GenBank/DDBJ databases">
        <authorList>
            <consortium name="Pathogen Informatics"/>
        </authorList>
    </citation>
    <scope>NUCLEOTIDE SEQUENCE [LARGE SCALE GENOMIC DNA]</scope>
    <source>
        <strain evidence="10 11">NCTC10186</strain>
        <plasmid evidence="11">2</plasmid>
    </source>
</reference>
<keyword evidence="10" id="KW-0645">Protease</keyword>
<dbReference type="SUPFAM" id="SSF55486">
    <property type="entry name" value="Metalloproteases ('zincins'), catalytic domain"/>
    <property type="match status" value="1"/>
</dbReference>
<dbReference type="NCBIfam" id="TIGR00043">
    <property type="entry name" value="rRNA maturation RNase YbeY"/>
    <property type="match status" value="1"/>
</dbReference>
<dbReference type="Gene3D" id="3.40.390.30">
    <property type="entry name" value="Metalloproteases ('zincins'), catalytic domain"/>
    <property type="match status" value="1"/>
</dbReference>
<keyword evidence="8 9" id="KW-0862">Zinc</keyword>
<dbReference type="GO" id="GO:0006364">
    <property type="term" value="P:rRNA processing"/>
    <property type="evidence" value="ECO:0007669"/>
    <property type="project" value="UniProtKB-UniRule"/>
</dbReference>
<sequence>MQKAQIELNIKNNIKKATIYETEMYQIIENFAQYFKIKKPIILDVTIVGPQKIRNLNRDYRGKDYVTDILSFDFRDEELYGSLPFYHLGELVICWDKVLRQSKKFGHSTKREFCYLFAHGLVHLKGYDHEIEAERIIMNQIVDDIFNPLKISREE</sequence>
<evidence type="ECO:0000256" key="5">
    <source>
        <dbReference type="ARBA" id="ARBA00022723"/>
    </source>
</evidence>
<dbReference type="OrthoDB" id="9807740at2"/>
<keyword evidence="6 9" id="KW-0255">Endonuclease</keyword>
<evidence type="ECO:0000256" key="3">
    <source>
        <dbReference type="ARBA" id="ARBA00022552"/>
    </source>
</evidence>
<dbReference type="InterPro" id="IPR023091">
    <property type="entry name" value="MetalPrtase_cat_dom_sf_prd"/>
</dbReference>
<dbReference type="EC" id="3.1.-.-" evidence="9"/>
<dbReference type="AlphaFoldDB" id="A0A449AZT7"/>
<dbReference type="HAMAP" id="MF_00009">
    <property type="entry name" value="Endoribonucl_YbeY"/>
    <property type="match status" value="1"/>
</dbReference>
<dbReference type="PANTHER" id="PTHR46986:SF1">
    <property type="entry name" value="ENDORIBONUCLEASE YBEY, CHLOROPLASTIC"/>
    <property type="match status" value="1"/>
</dbReference>
<dbReference type="EMBL" id="LR215032">
    <property type="protein sequence ID" value="VEU73059.1"/>
    <property type="molecule type" value="Genomic_DNA"/>
</dbReference>
<comment type="function">
    <text evidence="9">Single strand-specific metallo-endoribonuclease involved in late-stage 70S ribosome quality control and in maturation of the 3' terminus of the 16S rRNA.</text>
</comment>
<protein>
    <recommendedName>
        <fullName evidence="9">Endoribonuclease YbeY</fullName>
        <ecNumber evidence="9">3.1.-.-</ecNumber>
    </recommendedName>
</protein>
<evidence type="ECO:0000256" key="2">
    <source>
        <dbReference type="ARBA" id="ARBA00022517"/>
    </source>
</evidence>
<organism evidence="10 11">
    <name type="scientific">Mycoplasmopsis gallopavonis</name>
    <dbReference type="NCBI Taxonomy" id="76629"/>
    <lineage>
        <taxon>Bacteria</taxon>
        <taxon>Bacillati</taxon>
        <taxon>Mycoplasmatota</taxon>
        <taxon>Mycoplasmoidales</taxon>
        <taxon>Metamycoplasmataceae</taxon>
        <taxon>Mycoplasmopsis</taxon>
    </lineage>
</organism>
<keyword evidence="5 9" id="KW-0479">Metal-binding</keyword>
<feature type="binding site" evidence="9">
    <location>
        <position position="129"/>
    </location>
    <ligand>
        <name>Zn(2+)</name>
        <dbReference type="ChEBI" id="CHEBI:29105"/>
        <note>catalytic</note>
    </ligand>
</feature>
<dbReference type="GO" id="GO:0006508">
    <property type="term" value="P:proteolysis"/>
    <property type="evidence" value="ECO:0007669"/>
    <property type="project" value="UniProtKB-KW"/>
</dbReference>
<evidence type="ECO:0000313" key="10">
    <source>
        <dbReference type="EMBL" id="VEU73059.1"/>
    </source>
</evidence>
<keyword evidence="2 9" id="KW-0690">Ribosome biogenesis</keyword>
<dbReference type="Pfam" id="PF02130">
    <property type="entry name" value="YbeY"/>
    <property type="match status" value="1"/>
</dbReference>
<feature type="binding site" evidence="9">
    <location>
        <position position="119"/>
    </location>
    <ligand>
        <name>Zn(2+)</name>
        <dbReference type="ChEBI" id="CHEBI:29105"/>
        <note>catalytic</note>
    </ligand>
</feature>
<keyword evidence="3 9" id="KW-0698">rRNA processing</keyword>
<evidence type="ECO:0000256" key="1">
    <source>
        <dbReference type="ARBA" id="ARBA00010875"/>
    </source>
</evidence>
<geneLocation type="plasmid" evidence="10 11">
    <name>2</name>
</geneLocation>
<evidence type="ECO:0000256" key="9">
    <source>
        <dbReference type="HAMAP-Rule" id="MF_00009"/>
    </source>
</evidence>
<accession>A0A449AZT7</accession>
<dbReference type="RefSeq" id="WP_119572067.1">
    <property type="nucleotide sequence ID" value="NZ_LR215032.1"/>
</dbReference>
<keyword evidence="11" id="KW-1185">Reference proteome</keyword>
<keyword evidence="10" id="KW-0614">Plasmid</keyword>
<dbReference type="KEGG" id="mgal:NCTC10186_00548"/>
<name>A0A449AZT7_9BACT</name>
<feature type="binding site" evidence="9">
    <location>
        <position position="123"/>
    </location>
    <ligand>
        <name>Zn(2+)</name>
        <dbReference type="ChEBI" id="CHEBI:29105"/>
        <note>catalytic</note>
    </ligand>
</feature>
<evidence type="ECO:0000256" key="6">
    <source>
        <dbReference type="ARBA" id="ARBA00022759"/>
    </source>
</evidence>
<dbReference type="InterPro" id="IPR002036">
    <property type="entry name" value="YbeY"/>
</dbReference>
<gene>
    <name evidence="9" type="primary">ybeY</name>
    <name evidence="10" type="ORF">NCTC10186_00548</name>
</gene>
<keyword evidence="9" id="KW-0963">Cytoplasm</keyword>
<evidence type="ECO:0000313" key="11">
    <source>
        <dbReference type="Proteomes" id="UP000289862"/>
    </source>
</evidence>
<comment type="cofactor">
    <cofactor evidence="9">
        <name>Zn(2+)</name>
        <dbReference type="ChEBI" id="CHEBI:29105"/>
    </cofactor>
    <text evidence="9">Binds 1 zinc ion.</text>
</comment>
<proteinExistence type="inferred from homology"/>
<evidence type="ECO:0000256" key="7">
    <source>
        <dbReference type="ARBA" id="ARBA00022801"/>
    </source>
</evidence>
<dbReference type="Proteomes" id="UP000289862">
    <property type="component" value="Plasmid 2"/>
</dbReference>
<keyword evidence="4 9" id="KW-0540">Nuclease</keyword>
<dbReference type="PANTHER" id="PTHR46986">
    <property type="entry name" value="ENDORIBONUCLEASE YBEY, CHLOROPLASTIC"/>
    <property type="match status" value="1"/>
</dbReference>
<comment type="subcellular location">
    <subcellularLocation>
        <location evidence="9">Cytoplasm</location>
    </subcellularLocation>
</comment>
<keyword evidence="7 9" id="KW-0378">Hydrolase</keyword>
<dbReference type="GO" id="GO:0008270">
    <property type="term" value="F:zinc ion binding"/>
    <property type="evidence" value="ECO:0007669"/>
    <property type="project" value="UniProtKB-UniRule"/>
</dbReference>
<dbReference type="GO" id="GO:0004521">
    <property type="term" value="F:RNA endonuclease activity"/>
    <property type="evidence" value="ECO:0007669"/>
    <property type="project" value="UniProtKB-UniRule"/>
</dbReference>
<evidence type="ECO:0000256" key="4">
    <source>
        <dbReference type="ARBA" id="ARBA00022722"/>
    </source>
</evidence>
<keyword evidence="10" id="KW-0482">Metalloprotease</keyword>
<comment type="similarity">
    <text evidence="1 9">Belongs to the endoribonuclease YbeY family.</text>
</comment>